<accession>A0AAV9JDJ6</accession>
<feature type="compositionally biased region" description="Basic and acidic residues" evidence="1">
    <location>
        <begin position="126"/>
        <end position="135"/>
    </location>
</feature>
<dbReference type="EMBL" id="JAVFHQ010000032">
    <property type="protein sequence ID" value="KAK4543360.1"/>
    <property type="molecule type" value="Genomic_DNA"/>
</dbReference>
<dbReference type="AlphaFoldDB" id="A0AAV9JDJ6"/>
<evidence type="ECO:0000313" key="3">
    <source>
        <dbReference type="Proteomes" id="UP001324427"/>
    </source>
</evidence>
<evidence type="ECO:0000256" key="1">
    <source>
        <dbReference type="SAM" id="MobiDB-lite"/>
    </source>
</evidence>
<organism evidence="2 3">
    <name type="scientific">Oleoguttula mirabilis</name>
    <dbReference type="NCBI Taxonomy" id="1507867"/>
    <lineage>
        <taxon>Eukaryota</taxon>
        <taxon>Fungi</taxon>
        <taxon>Dikarya</taxon>
        <taxon>Ascomycota</taxon>
        <taxon>Pezizomycotina</taxon>
        <taxon>Dothideomycetes</taxon>
        <taxon>Dothideomycetidae</taxon>
        <taxon>Mycosphaerellales</taxon>
        <taxon>Teratosphaeriaceae</taxon>
        <taxon>Oleoguttula</taxon>
    </lineage>
</organism>
<evidence type="ECO:0000313" key="2">
    <source>
        <dbReference type="EMBL" id="KAK4543360.1"/>
    </source>
</evidence>
<name>A0AAV9JDJ6_9PEZI</name>
<feature type="region of interest" description="Disordered" evidence="1">
    <location>
        <begin position="43"/>
        <end position="92"/>
    </location>
</feature>
<comment type="caution">
    <text evidence="2">The sequence shown here is derived from an EMBL/GenBank/DDBJ whole genome shotgun (WGS) entry which is preliminary data.</text>
</comment>
<protein>
    <submittedName>
        <fullName evidence="2">Uncharacterized protein</fullName>
    </submittedName>
</protein>
<feature type="compositionally biased region" description="Acidic residues" evidence="1">
    <location>
        <begin position="73"/>
        <end position="92"/>
    </location>
</feature>
<keyword evidence="3" id="KW-1185">Reference proteome</keyword>
<feature type="compositionally biased region" description="Acidic residues" evidence="1">
    <location>
        <begin position="155"/>
        <end position="164"/>
    </location>
</feature>
<proteinExistence type="predicted"/>
<feature type="region of interest" description="Disordered" evidence="1">
    <location>
        <begin position="106"/>
        <end position="164"/>
    </location>
</feature>
<gene>
    <name evidence="2" type="ORF">LTR36_005503</name>
</gene>
<sequence>MAKYRRAPRRFAKITEISDSDTDLELDKGPLSGTHFRLVTRRPAYDLVGTDSESDVEDEPPDIIPDNDRDSDAEYDAESELEGASDGEPEDTLVAEIAELDRLGGFTLLAPRAKRGTTAAAYRGTEPIHESETGRHAPAATRKRGATTDGITPDEATDGETSDS</sequence>
<reference evidence="2 3" key="1">
    <citation type="submission" date="2021-11" db="EMBL/GenBank/DDBJ databases">
        <title>Black yeast isolated from Biological Soil Crust.</title>
        <authorList>
            <person name="Kurbessoian T."/>
        </authorList>
    </citation>
    <scope>NUCLEOTIDE SEQUENCE [LARGE SCALE GENOMIC DNA]</scope>
    <source>
        <strain evidence="2 3">CCFEE 5522</strain>
    </source>
</reference>
<feature type="compositionally biased region" description="Acidic residues" evidence="1">
    <location>
        <begin position="52"/>
        <end position="61"/>
    </location>
</feature>
<dbReference type="Proteomes" id="UP001324427">
    <property type="component" value="Unassembled WGS sequence"/>
</dbReference>